<keyword evidence="3" id="KW-1185">Reference proteome</keyword>
<organism evidence="2 3">
    <name type="scientific">Microvirgula aerodenitrificans</name>
    <dbReference type="NCBI Taxonomy" id="57480"/>
    <lineage>
        <taxon>Bacteria</taxon>
        <taxon>Pseudomonadati</taxon>
        <taxon>Pseudomonadota</taxon>
        <taxon>Betaproteobacteria</taxon>
        <taxon>Neisseriales</taxon>
        <taxon>Aquaspirillaceae</taxon>
        <taxon>Microvirgula</taxon>
    </lineage>
</organism>
<dbReference type="AlphaFoldDB" id="A0A2S0PCC9"/>
<gene>
    <name evidence="2" type="ORF">DAI18_13875</name>
</gene>
<proteinExistence type="predicted"/>
<sequence>MSARRLACLLPLLTAMLAALPAHAGQTCHETPLEPATVRSAFRSGLALQQQLDQLSPDVAVIARVGQDLSEYGLHYSHAAFVTRDAPGQPWRVSHLLNDCGQATSVLWREGLANFFLDDMFSYESLVVIPDAQTQARLRLLLRNPASLEQMHASRYNMLAYPYSTQYQNSNQWVLEVLSEALAGRQFARRADAQAWLQSAGYQPGTLQIGAMKRLGGRMFRANVAFDDHPTQRRMAGQIDTITVESVIEMLKRNSPETQLRPVPAPAA</sequence>
<evidence type="ECO:0000313" key="2">
    <source>
        <dbReference type="EMBL" id="AVY95011.1"/>
    </source>
</evidence>
<feature type="chain" id="PRO_5015485390" evidence="1">
    <location>
        <begin position="25"/>
        <end position="268"/>
    </location>
</feature>
<accession>A0A2S0PCC9</accession>
<reference evidence="2 3" key="1">
    <citation type="submission" date="2018-04" db="EMBL/GenBank/DDBJ databases">
        <title>Denitrifier Microvirgula.</title>
        <authorList>
            <person name="Anderson E."/>
            <person name="Jang J."/>
            <person name="Ishii S."/>
        </authorList>
    </citation>
    <scope>NUCLEOTIDE SEQUENCE [LARGE SCALE GENOMIC DNA]</scope>
    <source>
        <strain evidence="2 3">BE2.4</strain>
    </source>
</reference>
<evidence type="ECO:0000313" key="3">
    <source>
        <dbReference type="Proteomes" id="UP000244173"/>
    </source>
</evidence>
<dbReference type="OrthoDB" id="9000139at2"/>
<evidence type="ECO:0000256" key="1">
    <source>
        <dbReference type="SAM" id="SignalP"/>
    </source>
</evidence>
<protein>
    <submittedName>
        <fullName evidence="2">DUF2145 domain-containing protein</fullName>
    </submittedName>
</protein>
<dbReference type="EMBL" id="CP028519">
    <property type="protein sequence ID" value="AVY95011.1"/>
    <property type="molecule type" value="Genomic_DNA"/>
</dbReference>
<dbReference type="Pfam" id="PF09916">
    <property type="entry name" value="DUF2145"/>
    <property type="match status" value="1"/>
</dbReference>
<keyword evidence="1" id="KW-0732">Signal</keyword>
<dbReference type="KEGG" id="maer:DAI18_13875"/>
<dbReference type="Proteomes" id="UP000244173">
    <property type="component" value="Chromosome"/>
</dbReference>
<name>A0A2S0PCC9_9NEIS</name>
<dbReference type="STRING" id="1122240.GCA_000620105_01514"/>
<dbReference type="InterPro" id="IPR014547">
    <property type="entry name" value="UCP028477"/>
</dbReference>
<dbReference type="PIRSF" id="PIRSF028477">
    <property type="entry name" value="UCP028477"/>
    <property type="match status" value="1"/>
</dbReference>
<dbReference type="RefSeq" id="WP_107889705.1">
    <property type="nucleotide sequence ID" value="NZ_CP028519.1"/>
</dbReference>
<feature type="signal peptide" evidence="1">
    <location>
        <begin position="1"/>
        <end position="24"/>
    </location>
</feature>